<evidence type="ECO:0000313" key="3">
    <source>
        <dbReference type="EMBL" id="CAH2209382.1"/>
    </source>
</evidence>
<dbReference type="OrthoDB" id="6468759at2759"/>
<protein>
    <submittedName>
        <fullName evidence="3">Jg24877 protein</fullName>
    </submittedName>
</protein>
<feature type="region of interest" description="Disordered" evidence="1">
    <location>
        <begin position="411"/>
        <end position="432"/>
    </location>
</feature>
<dbReference type="EMBL" id="CAKXAJ010005785">
    <property type="protein sequence ID" value="CAH2209382.1"/>
    <property type="molecule type" value="Genomic_DNA"/>
</dbReference>
<feature type="compositionally biased region" description="Polar residues" evidence="1">
    <location>
        <begin position="413"/>
        <end position="432"/>
    </location>
</feature>
<dbReference type="AlphaFoldDB" id="A0A8S4QHA7"/>
<accession>A0A8S4QHA7</accession>
<gene>
    <name evidence="3" type="primary">jg24877</name>
    <name evidence="3" type="ORF">PAEG_LOCUS1781</name>
</gene>
<dbReference type="Proteomes" id="UP000838756">
    <property type="component" value="Unassembled WGS sequence"/>
</dbReference>
<keyword evidence="2" id="KW-0472">Membrane</keyword>
<feature type="transmembrane region" description="Helical" evidence="2">
    <location>
        <begin position="388"/>
        <end position="406"/>
    </location>
</feature>
<evidence type="ECO:0000313" key="4">
    <source>
        <dbReference type="Proteomes" id="UP000838756"/>
    </source>
</evidence>
<proteinExistence type="predicted"/>
<organism evidence="3 4">
    <name type="scientific">Pararge aegeria aegeria</name>
    <dbReference type="NCBI Taxonomy" id="348720"/>
    <lineage>
        <taxon>Eukaryota</taxon>
        <taxon>Metazoa</taxon>
        <taxon>Ecdysozoa</taxon>
        <taxon>Arthropoda</taxon>
        <taxon>Hexapoda</taxon>
        <taxon>Insecta</taxon>
        <taxon>Pterygota</taxon>
        <taxon>Neoptera</taxon>
        <taxon>Endopterygota</taxon>
        <taxon>Lepidoptera</taxon>
        <taxon>Glossata</taxon>
        <taxon>Ditrysia</taxon>
        <taxon>Papilionoidea</taxon>
        <taxon>Nymphalidae</taxon>
        <taxon>Satyrinae</taxon>
        <taxon>Satyrini</taxon>
        <taxon>Parargina</taxon>
        <taxon>Pararge</taxon>
    </lineage>
</organism>
<reference evidence="3" key="1">
    <citation type="submission" date="2022-03" db="EMBL/GenBank/DDBJ databases">
        <authorList>
            <person name="Lindestad O."/>
        </authorList>
    </citation>
    <scope>NUCLEOTIDE SEQUENCE</scope>
</reference>
<sequence length="432" mass="49698">MVKEVEELIKIVGKGNLLEAAFIRLGSFQHADLHHCMDCRNHIGLFEFINKKEQEPLDKYFNLKFSLQGLFLIYVQAYRVLAENAQFNTQEVIDKIYAAVESKKIPTLCDTSKKLLREIVDQVELTEDQKKLKLFNILANPKGEALFNNNDDFEKQVLNNIKKLLKISYANEFDKEFSLCKEVINHYYSIHSIKIDKDIALLFSSYGIFSTCTGNGDILSLNQYINEKARVINTPLYYSYILQLIKVLRKIELPYRNGFTKYTLNYRGISELNGTFTAAREQDSQDSLYPKNIKRTLEQLLKNQNSDAFEQLVTNPENTYYSVPQSECRLNSSISNKKNKNHKNTFCKLALGMFILSIGLYTADYFFMEQKLFNSITNILPQNNLINFIVAAVLTIVIVYALFQLLKSPQEPPHSTINDTTINSFANGPIQS</sequence>
<keyword evidence="2" id="KW-1133">Transmembrane helix</keyword>
<feature type="transmembrane region" description="Helical" evidence="2">
    <location>
        <begin position="346"/>
        <end position="368"/>
    </location>
</feature>
<keyword evidence="2" id="KW-0812">Transmembrane</keyword>
<name>A0A8S4QHA7_9NEOP</name>
<evidence type="ECO:0000256" key="1">
    <source>
        <dbReference type="SAM" id="MobiDB-lite"/>
    </source>
</evidence>
<keyword evidence="4" id="KW-1185">Reference proteome</keyword>
<comment type="caution">
    <text evidence="3">The sequence shown here is derived from an EMBL/GenBank/DDBJ whole genome shotgun (WGS) entry which is preliminary data.</text>
</comment>
<evidence type="ECO:0000256" key="2">
    <source>
        <dbReference type="SAM" id="Phobius"/>
    </source>
</evidence>